<evidence type="ECO:0000256" key="1">
    <source>
        <dbReference type="ARBA" id="ARBA00022460"/>
    </source>
</evidence>
<proteinExistence type="predicted"/>
<evidence type="ECO:0000313" key="5">
    <source>
        <dbReference type="EMBL" id="KAH0810691.1"/>
    </source>
</evidence>
<dbReference type="GO" id="GO:0042302">
    <property type="term" value="F:structural constituent of cuticle"/>
    <property type="evidence" value="ECO:0007669"/>
    <property type="project" value="UniProtKB-KW"/>
</dbReference>
<keyword evidence="6" id="KW-1185">Reference proteome</keyword>
<reference evidence="5" key="2">
    <citation type="submission" date="2021-08" db="EMBL/GenBank/DDBJ databases">
        <authorList>
            <person name="Eriksson T."/>
        </authorList>
    </citation>
    <scope>NUCLEOTIDE SEQUENCE</scope>
    <source>
        <strain evidence="5">Stoneville</strain>
        <tissue evidence="5">Whole head</tissue>
    </source>
</reference>
<feature type="chain" id="PRO_5035293457" evidence="4">
    <location>
        <begin position="18"/>
        <end position="465"/>
    </location>
</feature>
<accession>A0A8J6HAE6</accession>
<evidence type="ECO:0000256" key="3">
    <source>
        <dbReference type="SAM" id="MobiDB-lite"/>
    </source>
</evidence>
<dbReference type="Proteomes" id="UP000719412">
    <property type="component" value="Unassembled WGS sequence"/>
</dbReference>
<organism evidence="5 6">
    <name type="scientific">Tenebrio molitor</name>
    <name type="common">Yellow mealworm beetle</name>
    <dbReference type="NCBI Taxonomy" id="7067"/>
    <lineage>
        <taxon>Eukaryota</taxon>
        <taxon>Metazoa</taxon>
        <taxon>Ecdysozoa</taxon>
        <taxon>Arthropoda</taxon>
        <taxon>Hexapoda</taxon>
        <taxon>Insecta</taxon>
        <taxon>Pterygota</taxon>
        <taxon>Neoptera</taxon>
        <taxon>Endopterygota</taxon>
        <taxon>Coleoptera</taxon>
        <taxon>Polyphaga</taxon>
        <taxon>Cucujiformia</taxon>
        <taxon>Tenebrionidae</taxon>
        <taxon>Tenebrio</taxon>
    </lineage>
</organism>
<dbReference type="InterPro" id="IPR022727">
    <property type="entry name" value="Cuticle_C1"/>
</dbReference>
<dbReference type="AlphaFoldDB" id="A0A8J6HAE6"/>
<sequence length="465" mass="49541">MAFRFVVLCAALASANAGLLGASIAAPALAYGAAAPVLGSTYHGNAGLAYGAAPALAYGAAAPVLGSTFHGRLAAPAVAYGAPALAAPAITSQSSNILRSFGNLGQVSTYSKSIDTPYSSVRKADIRVSNPGVRIAAAAPALAYGAAPALSTYHGSYASPVLRTAVAAPAISTYHGAALAAPAIATPALGALGVAYSAAPAVSHINYASSYANYACDSDLDLSLDCSSQPAAKKYSLRERKRAPLFTTDFDYYSLDDEDGEVRKQSSEDEDFEIEADVSSTRTYFEPETDSQHPGGLIDFEDIIRADIVVNKHKIDYDNIIQKTEIKLTQPKKRGRKPKNQIGNDKIENSSYICEPDLNMLTHLESQDSEINTEESQQDKQKEKTVWPEVNGEGQDDPFGSGCLENLDKPEEESDPLVIKNDNNIEMVMLKPPPIHENEIKVLEDEDDDVIVLGEVKQDVIILDD</sequence>
<gene>
    <name evidence="5" type="ORF">GEV33_012101</name>
</gene>
<keyword evidence="1" id="KW-0193">Cuticle</keyword>
<feature type="compositionally biased region" description="Basic and acidic residues" evidence="3">
    <location>
        <begin position="377"/>
        <end position="386"/>
    </location>
</feature>
<feature type="region of interest" description="Disordered" evidence="3">
    <location>
        <begin position="368"/>
        <end position="400"/>
    </location>
</feature>
<dbReference type="PANTHER" id="PTHR39068">
    <property type="entry name" value="LARVAL/PUPAL CUTICLE PROTEIN H1C-LIKE PROTEIN-RELATED"/>
    <property type="match status" value="1"/>
</dbReference>
<dbReference type="Pfam" id="PF11018">
    <property type="entry name" value="Cuticle_3"/>
    <property type="match status" value="1"/>
</dbReference>
<evidence type="ECO:0000256" key="4">
    <source>
        <dbReference type="SAM" id="SignalP"/>
    </source>
</evidence>
<name>A0A8J6HAE6_TENMO</name>
<protein>
    <submittedName>
        <fullName evidence="5">Uncharacterized protein</fullName>
    </submittedName>
</protein>
<dbReference type="PANTHER" id="PTHR39068:SF5">
    <property type="entry name" value="PUPAL CUTICLE PROTEIN C1B-LIKE PROTEIN"/>
    <property type="match status" value="1"/>
</dbReference>
<comment type="caution">
    <text evidence="5">The sequence shown here is derived from an EMBL/GenBank/DDBJ whole genome shotgun (WGS) entry which is preliminary data.</text>
</comment>
<reference evidence="5" key="1">
    <citation type="journal article" date="2020" name="J Insects Food Feed">
        <title>The yellow mealworm (Tenebrio molitor) genome: a resource for the emerging insects as food and feed industry.</title>
        <authorList>
            <person name="Eriksson T."/>
            <person name="Andere A."/>
            <person name="Kelstrup H."/>
            <person name="Emery V."/>
            <person name="Picard C."/>
        </authorList>
    </citation>
    <scope>NUCLEOTIDE SEQUENCE</scope>
    <source>
        <strain evidence="5">Stoneville</strain>
        <tissue evidence="5">Whole head</tissue>
    </source>
</reference>
<evidence type="ECO:0000313" key="6">
    <source>
        <dbReference type="Proteomes" id="UP000719412"/>
    </source>
</evidence>
<dbReference type="EMBL" id="JABDTM020027331">
    <property type="protein sequence ID" value="KAH0810691.1"/>
    <property type="molecule type" value="Genomic_DNA"/>
</dbReference>
<keyword evidence="2" id="KW-0677">Repeat</keyword>
<keyword evidence="4" id="KW-0732">Signal</keyword>
<evidence type="ECO:0000256" key="2">
    <source>
        <dbReference type="ARBA" id="ARBA00022737"/>
    </source>
</evidence>
<feature type="signal peptide" evidence="4">
    <location>
        <begin position="1"/>
        <end position="17"/>
    </location>
</feature>